<dbReference type="SUPFAM" id="SSF51735">
    <property type="entry name" value="NAD(P)-binding Rossmann-fold domains"/>
    <property type="match status" value="1"/>
</dbReference>
<protein>
    <submittedName>
        <fullName evidence="5">Mannitol dehydrogenase</fullName>
    </submittedName>
</protein>
<accession>A0A8J3K0Y5</accession>
<comment type="catalytic activity">
    <reaction evidence="2">
        <text>D-mannitol 1-phosphate + NAD(+) = beta-D-fructose 6-phosphate + NADH + H(+)</text>
        <dbReference type="Rhea" id="RHEA:19661"/>
        <dbReference type="ChEBI" id="CHEBI:15378"/>
        <dbReference type="ChEBI" id="CHEBI:57540"/>
        <dbReference type="ChEBI" id="CHEBI:57634"/>
        <dbReference type="ChEBI" id="CHEBI:57945"/>
        <dbReference type="ChEBI" id="CHEBI:61381"/>
        <dbReference type="EC" id="1.1.1.17"/>
    </reaction>
</comment>
<dbReference type="GO" id="GO:0008926">
    <property type="term" value="F:mannitol-1-phosphate 5-dehydrogenase activity"/>
    <property type="evidence" value="ECO:0007669"/>
    <property type="project" value="UniProtKB-EC"/>
</dbReference>
<dbReference type="Pfam" id="PF01232">
    <property type="entry name" value="Mannitol_dh"/>
    <property type="match status" value="1"/>
</dbReference>
<name>A0A8J3K0Y5_9ACTN</name>
<dbReference type="SUPFAM" id="SSF48179">
    <property type="entry name" value="6-phosphogluconate dehydrogenase C-terminal domain-like"/>
    <property type="match status" value="1"/>
</dbReference>
<evidence type="ECO:0000256" key="1">
    <source>
        <dbReference type="ARBA" id="ARBA00023002"/>
    </source>
</evidence>
<dbReference type="PANTHER" id="PTHR43362:SF1">
    <property type="entry name" value="MANNITOL DEHYDROGENASE 2-RELATED"/>
    <property type="match status" value="1"/>
</dbReference>
<gene>
    <name evidence="5" type="primary">uxuB</name>
    <name evidence="5" type="ORF">Cch02nite_19170</name>
</gene>
<keyword evidence="6" id="KW-1185">Reference proteome</keyword>
<dbReference type="InterPro" id="IPR036291">
    <property type="entry name" value="NAD(P)-bd_dom_sf"/>
</dbReference>
<dbReference type="InterPro" id="IPR013118">
    <property type="entry name" value="Mannitol_DH_C"/>
</dbReference>
<evidence type="ECO:0000256" key="2">
    <source>
        <dbReference type="ARBA" id="ARBA00048615"/>
    </source>
</evidence>
<sequence length="454" mass="47366">MAMTVPATRLGRATLSRLPAESRPAVLPGEAKAGILHLGLGAFFRAHQAVYIEAAMAARGGDWGIVAVAPRSRDVLEALRAQDHLYSVVTLDASAERTRVLGALTGSVHAASDPEAVVALLADPAIRVVTLTVTEKAYAPDAAVPRLLIDGLVARARADSGPITVLSCDNLPSNGVVLGKLLAGMIPDAQREWFESSVRCPSSMVDRIVPATTAATLATAERCLGARDLAAVAGEPFHQWVIEDAFAGAHPDWAAAGAVLTGDVTPWEHLKLRALNGVHSALAYLGALAGCESIAEALALPGMADLLRRYVATEVAASMTPPDGVTVAQYGDAALERFANARLGHRCLQVALDGTQKLPQRVLSVLDSVADPALATLIVAAWARFAEGTGDAGQALPLDDPRAAEVRADLSTEALFGPGGVLEVPDPAHRRMIEAWRTALSTHGAADLVRTAVR</sequence>
<feature type="domain" description="Mannitol dehydrogenase C-terminal" evidence="4">
    <location>
        <begin position="263"/>
        <end position="409"/>
    </location>
</feature>
<dbReference type="PANTHER" id="PTHR43362">
    <property type="entry name" value="MANNITOL DEHYDROGENASE DSF1-RELATED"/>
    <property type="match status" value="1"/>
</dbReference>
<evidence type="ECO:0000259" key="3">
    <source>
        <dbReference type="Pfam" id="PF01232"/>
    </source>
</evidence>
<dbReference type="InterPro" id="IPR013131">
    <property type="entry name" value="Mannitol_DH_N"/>
</dbReference>
<evidence type="ECO:0000259" key="4">
    <source>
        <dbReference type="Pfam" id="PF08125"/>
    </source>
</evidence>
<dbReference type="InterPro" id="IPR050988">
    <property type="entry name" value="Mannitol_DH/Oxidoreductase"/>
</dbReference>
<dbReference type="InterPro" id="IPR013328">
    <property type="entry name" value="6PGD_dom2"/>
</dbReference>
<reference evidence="5 6" key="1">
    <citation type="submission" date="2021-01" db="EMBL/GenBank/DDBJ databases">
        <title>Whole genome shotgun sequence of Catellatospora chokoriensis NBRC 107358.</title>
        <authorList>
            <person name="Komaki H."/>
            <person name="Tamura T."/>
        </authorList>
    </citation>
    <scope>NUCLEOTIDE SEQUENCE [LARGE SCALE GENOMIC DNA]</scope>
    <source>
        <strain evidence="5 6">NBRC 107358</strain>
    </source>
</reference>
<dbReference type="Gene3D" id="1.10.1040.10">
    <property type="entry name" value="N-(1-d-carboxylethyl)-l-norvaline Dehydrogenase, domain 2"/>
    <property type="match status" value="1"/>
</dbReference>
<dbReference type="PRINTS" id="PR00084">
    <property type="entry name" value="MTLDHDRGNASE"/>
</dbReference>
<proteinExistence type="predicted"/>
<keyword evidence="1" id="KW-0560">Oxidoreductase</keyword>
<comment type="caution">
    <text evidence="5">The sequence shown here is derived from an EMBL/GenBank/DDBJ whole genome shotgun (WGS) entry which is preliminary data.</text>
</comment>
<dbReference type="InterPro" id="IPR008927">
    <property type="entry name" value="6-PGluconate_DH-like_C_sf"/>
</dbReference>
<organism evidence="5 6">
    <name type="scientific">Catellatospora chokoriensis</name>
    <dbReference type="NCBI Taxonomy" id="310353"/>
    <lineage>
        <taxon>Bacteria</taxon>
        <taxon>Bacillati</taxon>
        <taxon>Actinomycetota</taxon>
        <taxon>Actinomycetes</taxon>
        <taxon>Micromonosporales</taxon>
        <taxon>Micromonosporaceae</taxon>
        <taxon>Catellatospora</taxon>
    </lineage>
</organism>
<dbReference type="Gene3D" id="3.40.50.720">
    <property type="entry name" value="NAD(P)-binding Rossmann-like Domain"/>
    <property type="match status" value="1"/>
</dbReference>
<dbReference type="Proteomes" id="UP000619293">
    <property type="component" value="Unassembled WGS sequence"/>
</dbReference>
<dbReference type="AlphaFoldDB" id="A0A8J3K0Y5"/>
<evidence type="ECO:0000313" key="6">
    <source>
        <dbReference type="Proteomes" id="UP000619293"/>
    </source>
</evidence>
<evidence type="ECO:0000313" key="5">
    <source>
        <dbReference type="EMBL" id="GIF88473.1"/>
    </source>
</evidence>
<dbReference type="EMBL" id="BONG01000008">
    <property type="protein sequence ID" value="GIF88473.1"/>
    <property type="molecule type" value="Genomic_DNA"/>
</dbReference>
<feature type="domain" description="Mannitol dehydrogenase N-terminal" evidence="3">
    <location>
        <begin position="34"/>
        <end position="254"/>
    </location>
</feature>
<dbReference type="Pfam" id="PF08125">
    <property type="entry name" value="Mannitol_dh_C"/>
    <property type="match status" value="1"/>
</dbReference>
<dbReference type="InterPro" id="IPR000669">
    <property type="entry name" value="Mannitol_DH"/>
</dbReference>